<feature type="region of interest" description="Disordered" evidence="1">
    <location>
        <begin position="66"/>
        <end position="97"/>
    </location>
</feature>
<protein>
    <submittedName>
        <fullName evidence="2">Uncharacterized protein</fullName>
    </submittedName>
</protein>
<feature type="compositionally biased region" description="Polar residues" evidence="1">
    <location>
        <begin position="267"/>
        <end position="277"/>
    </location>
</feature>
<sequence length="277" mass="31104">MYRQSELSNSITPEEIVRTLSLCGIPQKEQYTEDEADRFRECRKLIEQGKTDSEVMELLKQNDAVATKVIPKPKRPKNSATSDESQSDEPDADTEPKDISQLLSLAKERIGTKITLSESLSILISCGLKDQDEYNQAECLRFLEACDLIKNQGKSVEDVAQHFGLSTNDSKPEGDIDTLELLEQLGDTTALLGVEERELIRDMVRDKAKGDIAGLPKLYLQSLVEEMKSSEFQQEWQQLREAFKARVMGKKPTSPVFQPQPHLMSLPPTSENGSISE</sequence>
<organism evidence="2 3">
    <name type="scientific">Nostoc paludosum FACHB-159</name>
    <dbReference type="NCBI Taxonomy" id="2692908"/>
    <lineage>
        <taxon>Bacteria</taxon>
        <taxon>Bacillati</taxon>
        <taxon>Cyanobacteriota</taxon>
        <taxon>Cyanophyceae</taxon>
        <taxon>Nostocales</taxon>
        <taxon>Nostocaceae</taxon>
        <taxon>Nostoc</taxon>
    </lineage>
</organism>
<name>A0ABR8KF49_9NOSO</name>
<evidence type="ECO:0000313" key="2">
    <source>
        <dbReference type="EMBL" id="MBD2737371.1"/>
    </source>
</evidence>
<evidence type="ECO:0000313" key="3">
    <source>
        <dbReference type="Proteomes" id="UP000637383"/>
    </source>
</evidence>
<reference evidence="2 3" key="1">
    <citation type="journal article" date="2020" name="ISME J.">
        <title>Comparative genomics reveals insights into cyanobacterial evolution and habitat adaptation.</title>
        <authorList>
            <person name="Chen M.Y."/>
            <person name="Teng W.K."/>
            <person name="Zhao L."/>
            <person name="Hu C.X."/>
            <person name="Zhou Y.K."/>
            <person name="Han B.P."/>
            <person name="Song L.R."/>
            <person name="Shu W.S."/>
        </authorList>
    </citation>
    <scope>NUCLEOTIDE SEQUENCE [LARGE SCALE GENOMIC DNA]</scope>
    <source>
        <strain evidence="2 3">FACHB-159</strain>
    </source>
</reference>
<gene>
    <name evidence="2" type="ORF">H6H03_26380</name>
</gene>
<keyword evidence="3" id="KW-1185">Reference proteome</keyword>
<comment type="caution">
    <text evidence="2">The sequence shown here is derived from an EMBL/GenBank/DDBJ whole genome shotgun (WGS) entry which is preliminary data.</text>
</comment>
<proteinExistence type="predicted"/>
<feature type="region of interest" description="Disordered" evidence="1">
    <location>
        <begin position="250"/>
        <end position="277"/>
    </location>
</feature>
<evidence type="ECO:0000256" key="1">
    <source>
        <dbReference type="SAM" id="MobiDB-lite"/>
    </source>
</evidence>
<dbReference type="EMBL" id="JACJTU010000031">
    <property type="protein sequence ID" value="MBD2737371.1"/>
    <property type="molecule type" value="Genomic_DNA"/>
</dbReference>
<dbReference type="RefSeq" id="WP_190957960.1">
    <property type="nucleotide sequence ID" value="NZ_JACJTU010000031.1"/>
</dbReference>
<dbReference type="Proteomes" id="UP000637383">
    <property type="component" value="Unassembled WGS sequence"/>
</dbReference>
<accession>A0ABR8KF49</accession>